<keyword evidence="2" id="KW-1185">Reference proteome</keyword>
<dbReference type="Proteomes" id="UP000601435">
    <property type="component" value="Unassembled WGS sequence"/>
</dbReference>
<accession>A0A813BC00</accession>
<sequence length="96" mass="10965">MPRKIFWKMTTSPPSWMATCQMRPKGTCRRCRTAATTPGFYRKTCSSLGMSLPMTVMPGTRPQFPSTSPSSRRPSMSRMIFWKMTMSPPSWMATCQ</sequence>
<evidence type="ECO:0000313" key="1">
    <source>
        <dbReference type="EMBL" id="CAE7900846.1"/>
    </source>
</evidence>
<reference evidence="1" key="1">
    <citation type="submission" date="2021-02" db="EMBL/GenBank/DDBJ databases">
        <authorList>
            <person name="Dougan E. K."/>
            <person name="Rhodes N."/>
            <person name="Thang M."/>
            <person name="Chan C."/>
        </authorList>
    </citation>
    <scope>NUCLEOTIDE SEQUENCE</scope>
</reference>
<organism evidence="1 2">
    <name type="scientific">Symbiodinium necroappetens</name>
    <dbReference type="NCBI Taxonomy" id="1628268"/>
    <lineage>
        <taxon>Eukaryota</taxon>
        <taxon>Sar</taxon>
        <taxon>Alveolata</taxon>
        <taxon>Dinophyceae</taxon>
        <taxon>Suessiales</taxon>
        <taxon>Symbiodiniaceae</taxon>
        <taxon>Symbiodinium</taxon>
    </lineage>
</organism>
<comment type="caution">
    <text evidence="1">The sequence shown here is derived from an EMBL/GenBank/DDBJ whole genome shotgun (WGS) entry which is preliminary data.</text>
</comment>
<name>A0A813BC00_9DINO</name>
<dbReference type="EMBL" id="CAJNJA010070427">
    <property type="protein sequence ID" value="CAE7900846.1"/>
    <property type="molecule type" value="Genomic_DNA"/>
</dbReference>
<evidence type="ECO:0000313" key="2">
    <source>
        <dbReference type="Proteomes" id="UP000601435"/>
    </source>
</evidence>
<feature type="non-terminal residue" evidence="1">
    <location>
        <position position="96"/>
    </location>
</feature>
<gene>
    <name evidence="1" type="ORF">SNEC2469_LOCUS30326</name>
</gene>
<protein>
    <submittedName>
        <fullName evidence="1">Uncharacterized protein</fullName>
    </submittedName>
</protein>
<proteinExistence type="predicted"/>
<dbReference type="AlphaFoldDB" id="A0A813BC00"/>